<feature type="compositionally biased region" description="Low complexity" evidence="1">
    <location>
        <begin position="128"/>
        <end position="142"/>
    </location>
</feature>
<accession>A0A367WT75</accession>
<evidence type="ECO:0000256" key="1">
    <source>
        <dbReference type="SAM" id="MobiDB-lite"/>
    </source>
</evidence>
<comment type="caution">
    <text evidence="2">The sequence shown here is derived from an EMBL/GenBank/DDBJ whole genome shotgun (WGS) entry which is preliminary data.</text>
</comment>
<evidence type="ECO:0000313" key="2">
    <source>
        <dbReference type="EMBL" id="RCK43810.1"/>
    </source>
</evidence>
<feature type="region of interest" description="Disordered" evidence="1">
    <location>
        <begin position="121"/>
        <end position="152"/>
    </location>
</feature>
<organism evidence="2 3">
    <name type="scientific">Thalassospira profundimaris</name>
    <dbReference type="NCBI Taxonomy" id="502049"/>
    <lineage>
        <taxon>Bacteria</taxon>
        <taxon>Pseudomonadati</taxon>
        <taxon>Pseudomonadota</taxon>
        <taxon>Alphaproteobacteria</taxon>
        <taxon>Rhodospirillales</taxon>
        <taxon>Thalassospiraceae</taxon>
        <taxon>Thalassospira</taxon>
    </lineage>
</organism>
<gene>
    <name evidence="2" type="ORF">TH30_17685</name>
</gene>
<dbReference type="EMBL" id="JPWI01000012">
    <property type="protein sequence ID" value="RCK43810.1"/>
    <property type="molecule type" value="Genomic_DNA"/>
</dbReference>
<protein>
    <submittedName>
        <fullName evidence="2">Uncharacterized protein</fullName>
    </submittedName>
</protein>
<proteinExistence type="predicted"/>
<name>A0A367WT75_9PROT</name>
<dbReference type="Proteomes" id="UP000252255">
    <property type="component" value="Unassembled WGS sequence"/>
</dbReference>
<evidence type="ECO:0000313" key="3">
    <source>
        <dbReference type="Proteomes" id="UP000252255"/>
    </source>
</evidence>
<reference evidence="2 3" key="1">
    <citation type="submission" date="2014-07" db="EMBL/GenBank/DDBJ databases">
        <title>Draft genome sequence of Thalassospira profundimaris PR54-5.</title>
        <authorList>
            <person name="Lai Q."/>
            <person name="Shao Z."/>
        </authorList>
    </citation>
    <scope>NUCLEOTIDE SEQUENCE [LARGE SCALE GENOMIC DNA]</scope>
    <source>
        <strain evidence="2 3">PR54-5</strain>
    </source>
</reference>
<sequence length="152" mass="16337">MDLISAVVGRVSQQIVTVQPDSGKGAGFAFDRSGLAPRDRVTVRLKPPLRSLADQDTAALSGTVGKVRHSNIAMGACPPEMFQTQKCIMFTIPNMPALHHLWPVHICAEGRKHKPHRENPMLLSRQMPCPGSLPGSSDPGSHLGDGKETLEG</sequence>
<dbReference type="AlphaFoldDB" id="A0A367WT75"/>